<dbReference type="Pfam" id="PF20329">
    <property type="entry name" value="DUF6624"/>
    <property type="match status" value="1"/>
</dbReference>
<reference evidence="2 3" key="1">
    <citation type="submission" date="2019-10" db="EMBL/GenBank/DDBJ databases">
        <title>Deinococcus sp. isolated from soil.</title>
        <authorList>
            <person name="Li Y."/>
            <person name="Wang J."/>
        </authorList>
    </citation>
    <scope>NUCLEOTIDE SEQUENCE [LARGE SCALE GENOMIC DNA]</scope>
    <source>
        <strain evidence="2 3">SDU3-2</strain>
    </source>
</reference>
<keyword evidence="1" id="KW-0732">Signal</keyword>
<gene>
    <name evidence="2" type="ORF">F8S09_15730</name>
</gene>
<dbReference type="AlphaFoldDB" id="A0A7X1NYH1"/>
<protein>
    <submittedName>
        <fullName evidence="2">Uncharacterized protein</fullName>
    </submittedName>
</protein>
<organism evidence="2 3">
    <name type="scientific">Deinococcus terrestris</name>
    <dbReference type="NCBI Taxonomy" id="2651870"/>
    <lineage>
        <taxon>Bacteria</taxon>
        <taxon>Thermotogati</taxon>
        <taxon>Deinococcota</taxon>
        <taxon>Deinococci</taxon>
        <taxon>Deinococcales</taxon>
        <taxon>Deinococcaceae</taxon>
        <taxon>Deinococcus</taxon>
    </lineage>
</organism>
<accession>A0A7X1NYH1</accession>
<dbReference type="InterPro" id="IPR046732">
    <property type="entry name" value="DUF6624"/>
</dbReference>
<dbReference type="EMBL" id="WBSL01000015">
    <property type="protein sequence ID" value="MPY68107.1"/>
    <property type="molecule type" value="Genomic_DNA"/>
</dbReference>
<name>A0A7X1NYH1_9DEIO</name>
<evidence type="ECO:0000256" key="1">
    <source>
        <dbReference type="SAM" id="SignalP"/>
    </source>
</evidence>
<feature type="signal peptide" evidence="1">
    <location>
        <begin position="1"/>
        <end position="18"/>
    </location>
</feature>
<dbReference type="Proteomes" id="UP000484842">
    <property type="component" value="Unassembled WGS sequence"/>
</dbReference>
<dbReference type="RefSeq" id="WP_152872416.1">
    <property type="nucleotide sequence ID" value="NZ_WBSL01000015.1"/>
</dbReference>
<sequence length="400" mass="43927">MRKVLLTAVLAGCSSALAQLQFESPPDAAACTRLIAPQTRPMSPALTAAVQTTLGTYRTQVERFVGLLATRPPSLAERRQLDALGREAAPYLRRLLSAYGWPGDPDLRTSLARLLNEPELMWCAGQVALGVATNLEERQQAARLIDGGLTGLGRKQRYGTLTKLVGRRVKPLPLEDAANVDVRRAAAGLPPLAQALAQTQAALPPRTAPAGLHRPVVLRPVCQRFTTTAALNTPLTEAQRDTLAQQADRLVEQDQASRRGEPGARRMNAVDAESTAWLRDVLRKYGWPSTNRGDSQLAFNAWLLAQHADAANDLQDCILDLIGQQQTTQAEAQNFAYLTDRVRLAQGEPQLYGTQVSYDSVRGRATPRMLADPEHVNERRARIGLESIEEYLKRFEPLRP</sequence>
<proteinExistence type="predicted"/>
<keyword evidence="3" id="KW-1185">Reference proteome</keyword>
<comment type="caution">
    <text evidence="2">The sequence shown here is derived from an EMBL/GenBank/DDBJ whole genome shotgun (WGS) entry which is preliminary data.</text>
</comment>
<evidence type="ECO:0000313" key="2">
    <source>
        <dbReference type="EMBL" id="MPY68107.1"/>
    </source>
</evidence>
<feature type="chain" id="PRO_5030988427" evidence="1">
    <location>
        <begin position="19"/>
        <end position="400"/>
    </location>
</feature>
<evidence type="ECO:0000313" key="3">
    <source>
        <dbReference type="Proteomes" id="UP000484842"/>
    </source>
</evidence>